<sequence>MAYPTLSRRHVATPMHCCKRRPRPRPSTSDSKVSSPVKCSRSESLRSTWMTSGSDSLEEEQEPEADDCTELQLQLFAPLQRPLSDWVYWQRDAVALPDCWTRVFAVFCGNLLWLYRYEDASAKSLLVRMRVTTIDADNRQLQFRDAATTASVLLYMADAPAFDRWHSHVTAALAEFPPVQERDEQQRARQRAVASAVQKQSFWKALAAAMVLGAKTHQVEETAKVQHDRKSLSQHWKSVTTTLRGALKLSKKKPQLTL</sequence>
<dbReference type="Proteomes" id="UP000486351">
    <property type="component" value="Unassembled WGS sequence"/>
</dbReference>
<evidence type="ECO:0000256" key="1">
    <source>
        <dbReference type="SAM" id="MobiDB-lite"/>
    </source>
</evidence>
<organism evidence="2 3">
    <name type="scientific">Phytophthora fragariae</name>
    <dbReference type="NCBI Taxonomy" id="53985"/>
    <lineage>
        <taxon>Eukaryota</taxon>
        <taxon>Sar</taxon>
        <taxon>Stramenopiles</taxon>
        <taxon>Oomycota</taxon>
        <taxon>Peronosporomycetes</taxon>
        <taxon>Peronosporales</taxon>
        <taxon>Peronosporaceae</taxon>
        <taxon>Phytophthora</taxon>
    </lineage>
</organism>
<comment type="caution">
    <text evidence="2">The sequence shown here is derived from an EMBL/GenBank/DDBJ whole genome shotgun (WGS) entry which is preliminary data.</text>
</comment>
<name>A0A6G0QD43_9STRA</name>
<protein>
    <submittedName>
        <fullName evidence="2">Uncharacterized protein</fullName>
    </submittedName>
</protein>
<evidence type="ECO:0000313" key="3">
    <source>
        <dbReference type="Proteomes" id="UP000486351"/>
    </source>
</evidence>
<feature type="compositionally biased region" description="Polar residues" evidence="1">
    <location>
        <begin position="45"/>
        <end position="55"/>
    </location>
</feature>
<accession>A0A6G0QD43</accession>
<reference evidence="2 3" key="1">
    <citation type="submission" date="2018-09" db="EMBL/GenBank/DDBJ databases">
        <title>Genomic investigation of the strawberry pathogen Phytophthora fragariae indicates pathogenicity is determined by transcriptional variation in three key races.</title>
        <authorList>
            <person name="Adams T.M."/>
            <person name="Armitage A.D."/>
            <person name="Sobczyk M.K."/>
            <person name="Bates H.J."/>
            <person name="Dunwell J.M."/>
            <person name="Nellist C.F."/>
            <person name="Harrison R.J."/>
        </authorList>
    </citation>
    <scope>NUCLEOTIDE SEQUENCE [LARGE SCALE GENOMIC DNA]</scope>
    <source>
        <strain evidence="2 3">NOV-77</strain>
    </source>
</reference>
<proteinExistence type="predicted"/>
<feature type="compositionally biased region" description="Basic residues" evidence="1">
    <location>
        <begin position="7"/>
        <end position="24"/>
    </location>
</feature>
<gene>
    <name evidence="2" type="ORF">PF008_g27815</name>
</gene>
<dbReference type="AlphaFoldDB" id="A0A6G0QD43"/>
<feature type="region of interest" description="Disordered" evidence="1">
    <location>
        <begin position="1"/>
        <end position="64"/>
    </location>
</feature>
<dbReference type="EMBL" id="QXFY01003836">
    <property type="protein sequence ID" value="KAE9281723.1"/>
    <property type="molecule type" value="Genomic_DNA"/>
</dbReference>
<evidence type="ECO:0000313" key="2">
    <source>
        <dbReference type="EMBL" id="KAE9281723.1"/>
    </source>
</evidence>